<evidence type="ECO:0000259" key="9">
    <source>
        <dbReference type="PROSITE" id="PS50011"/>
    </source>
</evidence>
<feature type="compositionally biased region" description="Low complexity" evidence="8">
    <location>
        <begin position="533"/>
        <end position="544"/>
    </location>
</feature>
<dbReference type="InterPro" id="IPR011009">
    <property type="entry name" value="Kinase-like_dom_sf"/>
</dbReference>
<keyword evidence="6 7" id="KW-0067">ATP-binding</keyword>
<organism evidence="10 11">
    <name type="scientific">Chitinibacter fontanus</name>
    <dbReference type="NCBI Taxonomy" id="1737446"/>
    <lineage>
        <taxon>Bacteria</taxon>
        <taxon>Pseudomonadati</taxon>
        <taxon>Pseudomonadota</taxon>
        <taxon>Betaproteobacteria</taxon>
        <taxon>Neisseriales</taxon>
        <taxon>Chitinibacteraceae</taxon>
        <taxon>Chitinibacter</taxon>
    </lineage>
</organism>
<dbReference type="PROSITE" id="PS50011">
    <property type="entry name" value="PROTEIN_KINASE_DOM"/>
    <property type="match status" value="1"/>
</dbReference>
<feature type="compositionally biased region" description="Polar residues" evidence="8">
    <location>
        <begin position="512"/>
        <end position="527"/>
    </location>
</feature>
<protein>
    <recommendedName>
        <fullName evidence="1">non-specific serine/threonine protein kinase</fullName>
        <ecNumber evidence="1">2.7.11.1</ecNumber>
    </recommendedName>
</protein>
<dbReference type="Gene3D" id="3.30.200.20">
    <property type="entry name" value="Phosphorylase Kinase, domain 1"/>
    <property type="match status" value="1"/>
</dbReference>
<feature type="compositionally biased region" description="Basic and acidic residues" evidence="8">
    <location>
        <begin position="310"/>
        <end position="319"/>
    </location>
</feature>
<evidence type="ECO:0000256" key="6">
    <source>
        <dbReference type="ARBA" id="ARBA00022840"/>
    </source>
</evidence>
<sequence length="575" mass="62865">MNNAQKVCAQDHDRGIVAARCLAGAVQCKAIDSPILFAMSQPKIAHYQLQSRLGQGAMGVVFRAHDERLERDVALKLLQVNLAENEAADYAARLLQEARSAARLNHPGIITVYDCGEWRGKPYLAMELVQGITLKDWLEKRGALSIRQVISIARQMFAALGHAHRHKVIHRDIKPANLMLTKEGRLKITDFGIAQLPASDLTRTGTVLGSPRYMSPEQLAGKKLDGRADLYSAGVVLYQCLTGKAPFDGETTMNIVYQVLHFNPPAPHEVRPEVPRALSDLVMRCLAKSADQRYASLDAALAALLGGETDPQRQSRAPEDPTQAFDTQSGATAATPSSNSPLWPWVAQTGVLLAWLGRHGLRAARCLGRWLWRGLQVLARGLQRWTPVIWAKAQSLYQQLSPRVNAAATRGWLRFRALPPRGQIATSIVLSAVLVWGLWPRSPVAEIEFAQSAPLAEHAPQLGDAQLAAEQQQRNQLLAKMGDAQAYAQPPESEEGQSSPELTAPPLRQVKMSQAEQHPEQVTTTAAAHSESGLLGQLQQAGQQMGRDVHGLFNCLSGQSACPNAEASQQQQRRP</sequence>
<dbReference type="Pfam" id="PF00069">
    <property type="entry name" value="Pkinase"/>
    <property type="match status" value="1"/>
</dbReference>
<gene>
    <name evidence="10" type="ORF">HZU75_10920</name>
</gene>
<keyword evidence="3" id="KW-0808">Transferase</keyword>
<dbReference type="PROSITE" id="PS00108">
    <property type="entry name" value="PROTEIN_KINASE_ST"/>
    <property type="match status" value="1"/>
</dbReference>
<dbReference type="RefSeq" id="WP_180306092.1">
    <property type="nucleotide sequence ID" value="NZ_CP058952.1"/>
</dbReference>
<dbReference type="Proteomes" id="UP000510822">
    <property type="component" value="Chromosome"/>
</dbReference>
<evidence type="ECO:0000313" key="11">
    <source>
        <dbReference type="Proteomes" id="UP000510822"/>
    </source>
</evidence>
<dbReference type="KEGG" id="cfon:HZU75_10920"/>
<proteinExistence type="predicted"/>
<dbReference type="EC" id="2.7.11.1" evidence="1"/>
<feature type="domain" description="Protein kinase" evidence="9">
    <location>
        <begin position="47"/>
        <end position="305"/>
    </location>
</feature>
<dbReference type="PANTHER" id="PTHR43289:SF6">
    <property type="entry name" value="SERINE_THREONINE-PROTEIN KINASE NEKL-3"/>
    <property type="match status" value="1"/>
</dbReference>
<keyword evidence="11" id="KW-1185">Reference proteome</keyword>
<feature type="region of interest" description="Disordered" evidence="8">
    <location>
        <begin position="308"/>
        <end position="339"/>
    </location>
</feature>
<feature type="region of interest" description="Disordered" evidence="8">
    <location>
        <begin position="512"/>
        <end position="545"/>
    </location>
</feature>
<evidence type="ECO:0000256" key="2">
    <source>
        <dbReference type="ARBA" id="ARBA00022527"/>
    </source>
</evidence>
<dbReference type="InterPro" id="IPR000719">
    <property type="entry name" value="Prot_kinase_dom"/>
</dbReference>
<dbReference type="InterPro" id="IPR017441">
    <property type="entry name" value="Protein_kinase_ATP_BS"/>
</dbReference>
<evidence type="ECO:0000256" key="3">
    <source>
        <dbReference type="ARBA" id="ARBA00022679"/>
    </source>
</evidence>
<dbReference type="GO" id="GO:0005524">
    <property type="term" value="F:ATP binding"/>
    <property type="evidence" value="ECO:0007669"/>
    <property type="project" value="UniProtKB-UniRule"/>
</dbReference>
<accession>A0A7D5Z882</accession>
<reference evidence="10 11" key="1">
    <citation type="journal article" date="2016" name="Int. J. Syst. Evol. Microbiol.">
        <title>Chitinibacter fontanus sp. nov., isolated from a spring.</title>
        <authorList>
            <person name="Sheu S.Y."/>
            <person name="Li Y.S."/>
            <person name="Young C.C."/>
            <person name="Chen W.M."/>
        </authorList>
    </citation>
    <scope>NUCLEOTIDE SEQUENCE [LARGE SCALE GENOMIC DNA]</scope>
    <source>
        <strain evidence="10 11">STM-7</strain>
    </source>
</reference>
<keyword evidence="2 10" id="KW-0723">Serine/threonine-protein kinase</keyword>
<evidence type="ECO:0000256" key="1">
    <source>
        <dbReference type="ARBA" id="ARBA00012513"/>
    </source>
</evidence>
<dbReference type="EMBL" id="CP058952">
    <property type="protein sequence ID" value="QLI82002.1"/>
    <property type="molecule type" value="Genomic_DNA"/>
</dbReference>
<feature type="compositionally biased region" description="Polar residues" evidence="8">
    <location>
        <begin position="324"/>
        <end position="339"/>
    </location>
</feature>
<dbReference type="SUPFAM" id="SSF56112">
    <property type="entry name" value="Protein kinase-like (PK-like)"/>
    <property type="match status" value="1"/>
</dbReference>
<evidence type="ECO:0000256" key="5">
    <source>
        <dbReference type="ARBA" id="ARBA00022777"/>
    </source>
</evidence>
<dbReference type="PANTHER" id="PTHR43289">
    <property type="entry name" value="MITOGEN-ACTIVATED PROTEIN KINASE KINASE KINASE 20-RELATED"/>
    <property type="match status" value="1"/>
</dbReference>
<dbReference type="SMART" id="SM00220">
    <property type="entry name" value="S_TKc"/>
    <property type="match status" value="1"/>
</dbReference>
<dbReference type="FunFam" id="1.10.510.10:FF:000021">
    <property type="entry name" value="Serine/threonine protein kinase"/>
    <property type="match status" value="1"/>
</dbReference>
<dbReference type="GO" id="GO:0004674">
    <property type="term" value="F:protein serine/threonine kinase activity"/>
    <property type="evidence" value="ECO:0007669"/>
    <property type="project" value="UniProtKB-KW"/>
</dbReference>
<dbReference type="Gene3D" id="1.10.510.10">
    <property type="entry name" value="Transferase(Phosphotransferase) domain 1"/>
    <property type="match status" value="1"/>
</dbReference>
<feature type="region of interest" description="Disordered" evidence="8">
    <location>
        <begin position="484"/>
        <end position="503"/>
    </location>
</feature>
<name>A0A7D5Z882_9NEIS</name>
<dbReference type="PROSITE" id="PS00107">
    <property type="entry name" value="PROTEIN_KINASE_ATP"/>
    <property type="match status" value="1"/>
</dbReference>
<keyword evidence="4 7" id="KW-0547">Nucleotide-binding</keyword>
<dbReference type="CDD" id="cd14014">
    <property type="entry name" value="STKc_PknB_like"/>
    <property type="match status" value="1"/>
</dbReference>
<evidence type="ECO:0000256" key="4">
    <source>
        <dbReference type="ARBA" id="ARBA00022741"/>
    </source>
</evidence>
<dbReference type="AlphaFoldDB" id="A0A7D5Z882"/>
<dbReference type="InterPro" id="IPR008271">
    <property type="entry name" value="Ser/Thr_kinase_AS"/>
</dbReference>
<keyword evidence="5 10" id="KW-0418">Kinase</keyword>
<evidence type="ECO:0000256" key="8">
    <source>
        <dbReference type="SAM" id="MobiDB-lite"/>
    </source>
</evidence>
<feature type="binding site" evidence="7">
    <location>
        <position position="76"/>
    </location>
    <ligand>
        <name>ATP</name>
        <dbReference type="ChEBI" id="CHEBI:30616"/>
    </ligand>
</feature>
<evidence type="ECO:0000313" key="10">
    <source>
        <dbReference type="EMBL" id="QLI82002.1"/>
    </source>
</evidence>
<evidence type="ECO:0000256" key="7">
    <source>
        <dbReference type="PROSITE-ProRule" id="PRU10141"/>
    </source>
</evidence>